<sequence>MSPTAVHRSCCRAACTPTVWDPGAVGCSGARMLEATAFNAIPAHLQILTFKCSSASTTAVMAHTQQKIPQWKSYGQVSWSPK</sequence>
<comment type="caution">
    <text evidence="1">The sequence shown here is derived from an EMBL/GenBank/DDBJ whole genome shotgun (WGS) entry which is preliminary data.</text>
</comment>
<proteinExistence type="predicted"/>
<dbReference type="AlphaFoldDB" id="A0A1A6G122"/>
<evidence type="ECO:0000313" key="2">
    <source>
        <dbReference type="Proteomes" id="UP000092124"/>
    </source>
</evidence>
<evidence type="ECO:0000313" key="1">
    <source>
        <dbReference type="EMBL" id="OBS59510.1"/>
    </source>
</evidence>
<gene>
    <name evidence="1" type="ORF">A6R68_09364</name>
</gene>
<organism evidence="1 2">
    <name type="scientific">Neotoma lepida</name>
    <name type="common">Desert woodrat</name>
    <dbReference type="NCBI Taxonomy" id="56216"/>
    <lineage>
        <taxon>Eukaryota</taxon>
        <taxon>Metazoa</taxon>
        <taxon>Chordata</taxon>
        <taxon>Craniata</taxon>
        <taxon>Vertebrata</taxon>
        <taxon>Euteleostomi</taxon>
        <taxon>Mammalia</taxon>
        <taxon>Eutheria</taxon>
        <taxon>Euarchontoglires</taxon>
        <taxon>Glires</taxon>
        <taxon>Rodentia</taxon>
        <taxon>Myomorpha</taxon>
        <taxon>Muroidea</taxon>
        <taxon>Cricetidae</taxon>
        <taxon>Neotominae</taxon>
        <taxon>Neotoma</taxon>
    </lineage>
</organism>
<keyword evidence="2" id="KW-1185">Reference proteome</keyword>
<reference evidence="1 2" key="1">
    <citation type="submission" date="2016-06" db="EMBL/GenBank/DDBJ databases">
        <title>The Draft Genome Sequence and Annotation of the Desert Woodrat Neotoma lepida.</title>
        <authorList>
            <person name="Campbell M."/>
            <person name="Oakeson K.F."/>
            <person name="Yandell M."/>
            <person name="Halpert J.R."/>
            <person name="Dearing D."/>
        </authorList>
    </citation>
    <scope>NUCLEOTIDE SEQUENCE [LARGE SCALE GENOMIC DNA]</scope>
    <source>
        <strain evidence="1">417</strain>
        <tissue evidence="1">Liver</tissue>
    </source>
</reference>
<dbReference type="Proteomes" id="UP000092124">
    <property type="component" value="Unassembled WGS sequence"/>
</dbReference>
<accession>A0A1A6G122</accession>
<name>A0A1A6G122_NEOLE</name>
<feature type="non-terminal residue" evidence="1">
    <location>
        <position position="82"/>
    </location>
</feature>
<protein>
    <submittedName>
        <fullName evidence="1">Uncharacterized protein</fullName>
    </submittedName>
</protein>
<dbReference type="EMBL" id="LZPO01108053">
    <property type="protein sequence ID" value="OBS59510.1"/>
    <property type="molecule type" value="Genomic_DNA"/>
</dbReference>